<comment type="similarity">
    <text evidence="1">Belongs to the GSP E family.</text>
</comment>
<dbReference type="Proteomes" id="UP000482487">
    <property type="component" value="Unassembled WGS sequence"/>
</dbReference>
<dbReference type="AlphaFoldDB" id="A0A7C9J7U7"/>
<dbReference type="InterPro" id="IPR003593">
    <property type="entry name" value="AAA+_ATPase"/>
</dbReference>
<dbReference type="GO" id="GO:0016887">
    <property type="term" value="F:ATP hydrolysis activity"/>
    <property type="evidence" value="ECO:0007669"/>
    <property type="project" value="InterPro"/>
</dbReference>
<name>A0A7C9J7U7_9BACT</name>
<dbReference type="NCBIfam" id="TIGR01420">
    <property type="entry name" value="pilT_fam"/>
    <property type="match status" value="1"/>
</dbReference>
<dbReference type="InterPro" id="IPR027417">
    <property type="entry name" value="P-loop_NTPase"/>
</dbReference>
<dbReference type="PANTHER" id="PTHR30486">
    <property type="entry name" value="TWITCHING MOTILITY PROTEIN PILT"/>
    <property type="match status" value="1"/>
</dbReference>
<dbReference type="GO" id="GO:0005524">
    <property type="term" value="F:ATP binding"/>
    <property type="evidence" value="ECO:0007669"/>
    <property type="project" value="InterPro"/>
</dbReference>
<dbReference type="EMBL" id="WVUD01000005">
    <property type="protein sequence ID" value="MYL82418.1"/>
    <property type="molecule type" value="Genomic_DNA"/>
</dbReference>
<evidence type="ECO:0000313" key="3">
    <source>
        <dbReference type="EMBL" id="MYL82418.1"/>
    </source>
</evidence>
<dbReference type="Pfam" id="PF00437">
    <property type="entry name" value="T2SSE"/>
    <property type="match status" value="1"/>
</dbReference>
<dbReference type="PANTHER" id="PTHR30486:SF6">
    <property type="entry name" value="TYPE IV PILUS RETRACTATION ATPASE PILT"/>
    <property type="match status" value="1"/>
</dbReference>
<dbReference type="InterPro" id="IPR006321">
    <property type="entry name" value="PilT/PilU"/>
</dbReference>
<keyword evidence="4" id="KW-1185">Reference proteome</keyword>
<dbReference type="CDD" id="cd01131">
    <property type="entry name" value="PilT"/>
    <property type="match status" value="1"/>
</dbReference>
<evidence type="ECO:0000256" key="1">
    <source>
        <dbReference type="ARBA" id="ARBA00006611"/>
    </source>
</evidence>
<proteinExistence type="inferred from homology"/>
<protein>
    <submittedName>
        <fullName evidence="3">PilT/PilU family type 4a pilus ATPase</fullName>
    </submittedName>
</protein>
<sequence length="357" mass="39067">MAQLDAFFKMLKDTGASDLHMASGSQPMLRISGRLERIKYKTLEEDELKALLYEIAPERLVSVFETTGDLDFAHTVPGVGRLRCNYFRQERGVAAAFRAIPENVPTLAELNLPGILGELAMRPKGLILVTGPTGSGKSTTLAAMLRHAADNRRDHIITIEDPIEFVHTSSNCLVNQREVGRDTRSFATALRGALREDPDIILVGEMRDLETIELALEAAETGHLVLSTLHTVSAAKTIDRIIDVFPGDRQAQIRSALSESLSAVVSQTLLKRADAPGRVLAMELLLATTAVRNLIRENKIFQIPSILETSKSHGMRTLDDCLEELLANGRIAPTDAWRNAVNKTRFAASAPQSPAEA</sequence>
<evidence type="ECO:0000259" key="2">
    <source>
        <dbReference type="PROSITE" id="PS00662"/>
    </source>
</evidence>
<dbReference type="SMART" id="SM00382">
    <property type="entry name" value="AAA"/>
    <property type="match status" value="1"/>
</dbReference>
<dbReference type="Gene3D" id="3.30.450.90">
    <property type="match status" value="1"/>
</dbReference>
<dbReference type="InterPro" id="IPR050921">
    <property type="entry name" value="T4SS_GSP_E_ATPase"/>
</dbReference>
<dbReference type="InterPro" id="IPR001482">
    <property type="entry name" value="T2SS/T4SS_dom"/>
</dbReference>
<dbReference type="PROSITE" id="PS00662">
    <property type="entry name" value="T2SP_E"/>
    <property type="match status" value="1"/>
</dbReference>
<organism evidence="3 4">
    <name type="scientific">Solidesulfovibrio aerotolerans</name>
    <dbReference type="NCBI Taxonomy" id="295255"/>
    <lineage>
        <taxon>Bacteria</taxon>
        <taxon>Pseudomonadati</taxon>
        <taxon>Thermodesulfobacteriota</taxon>
        <taxon>Desulfovibrionia</taxon>
        <taxon>Desulfovibrionales</taxon>
        <taxon>Desulfovibrionaceae</taxon>
        <taxon>Solidesulfovibrio</taxon>
    </lineage>
</organism>
<comment type="caution">
    <text evidence="3">The sequence shown here is derived from an EMBL/GenBank/DDBJ whole genome shotgun (WGS) entry which is preliminary data.</text>
</comment>
<gene>
    <name evidence="3" type="ORF">GTA51_04600</name>
</gene>
<dbReference type="OrthoDB" id="9805147at2"/>
<dbReference type="RefSeq" id="WP_160959091.1">
    <property type="nucleotide sequence ID" value="NZ_WVUD01000005.1"/>
</dbReference>
<dbReference type="SUPFAM" id="SSF52540">
    <property type="entry name" value="P-loop containing nucleoside triphosphate hydrolases"/>
    <property type="match status" value="1"/>
</dbReference>
<evidence type="ECO:0000313" key="4">
    <source>
        <dbReference type="Proteomes" id="UP000482487"/>
    </source>
</evidence>
<accession>A0A7C9J7U7</accession>
<reference evidence="3 4" key="1">
    <citation type="submission" date="2020-01" db="EMBL/GenBank/DDBJ databases">
        <title>Genome sequence of Desulfovibrio aerotolerans DSM 16695(T).</title>
        <authorList>
            <person name="Karnachuk O."/>
            <person name="Avakyan M."/>
            <person name="Mardanov A."/>
            <person name="Kadnikov V."/>
            <person name="Ravin N."/>
        </authorList>
    </citation>
    <scope>NUCLEOTIDE SEQUENCE [LARGE SCALE GENOMIC DNA]</scope>
    <source>
        <strain evidence="3 4">DSM 16695</strain>
    </source>
</reference>
<feature type="domain" description="Bacterial type II secretion system protein E" evidence="2">
    <location>
        <begin position="194"/>
        <end position="208"/>
    </location>
</feature>
<dbReference type="Gene3D" id="3.40.50.300">
    <property type="entry name" value="P-loop containing nucleotide triphosphate hydrolases"/>
    <property type="match status" value="1"/>
</dbReference>